<dbReference type="PROSITE" id="PS50970">
    <property type="entry name" value="HCY"/>
    <property type="match status" value="1"/>
</dbReference>
<reference evidence="6 7" key="1">
    <citation type="journal article" date="2019" name="Int. J. Syst. Evol. Microbiol.">
        <title>The Global Catalogue of Microorganisms (GCM) 10K type strain sequencing project: providing services to taxonomists for standard genome sequencing and annotation.</title>
        <authorList>
            <consortium name="The Broad Institute Genomics Platform"/>
            <consortium name="The Broad Institute Genome Sequencing Center for Infectious Disease"/>
            <person name="Wu L."/>
            <person name="Ma J."/>
        </authorList>
    </citation>
    <scope>NUCLEOTIDE SEQUENCE [LARGE SCALE GENOMIC DNA]</scope>
    <source>
        <strain evidence="6 7">JCM 12398</strain>
    </source>
</reference>
<protein>
    <submittedName>
        <fullName evidence="6">Homocysteine S-methyltransferase family protein</fullName>
    </submittedName>
</protein>
<feature type="binding site" evidence="3">
    <location>
        <position position="313"/>
    </location>
    <ligand>
        <name>Zn(2+)</name>
        <dbReference type="ChEBI" id="CHEBI:29105"/>
    </ligand>
</feature>
<keyword evidence="3" id="KW-0862">Zinc</keyword>
<evidence type="ECO:0000313" key="6">
    <source>
        <dbReference type="EMBL" id="GAA1425018.1"/>
    </source>
</evidence>
<dbReference type="EMBL" id="BAAAKK010000005">
    <property type="protein sequence ID" value="GAA1425018.1"/>
    <property type="molecule type" value="Genomic_DNA"/>
</dbReference>
<evidence type="ECO:0000256" key="1">
    <source>
        <dbReference type="ARBA" id="ARBA00022603"/>
    </source>
</evidence>
<keyword evidence="1 3" id="KW-0489">Methyltransferase</keyword>
<dbReference type="Gene3D" id="3.20.20.330">
    <property type="entry name" value="Homocysteine-binding-like domain"/>
    <property type="match status" value="1"/>
</dbReference>
<feature type="binding site" evidence="3">
    <location>
        <position position="245"/>
    </location>
    <ligand>
        <name>Zn(2+)</name>
        <dbReference type="ChEBI" id="CHEBI:29105"/>
    </ligand>
</feature>
<evidence type="ECO:0000256" key="2">
    <source>
        <dbReference type="ARBA" id="ARBA00022679"/>
    </source>
</evidence>
<dbReference type="Pfam" id="PF02574">
    <property type="entry name" value="S-methyl_trans"/>
    <property type="match status" value="1"/>
</dbReference>
<feature type="region of interest" description="Disordered" evidence="4">
    <location>
        <begin position="1"/>
        <end position="23"/>
    </location>
</feature>
<name>A0ABN1YXW8_9MICO</name>
<keyword evidence="2 3" id="KW-0808">Transferase</keyword>
<comment type="caution">
    <text evidence="6">The sequence shown here is derived from an EMBL/GenBank/DDBJ whole genome shotgun (WGS) entry which is preliminary data.</text>
</comment>
<dbReference type="InterPro" id="IPR036589">
    <property type="entry name" value="HCY_dom_sf"/>
</dbReference>
<dbReference type="RefSeq" id="WP_343920456.1">
    <property type="nucleotide sequence ID" value="NZ_BAAAKK010000005.1"/>
</dbReference>
<feature type="binding site" evidence="3">
    <location>
        <position position="314"/>
    </location>
    <ligand>
        <name>Zn(2+)</name>
        <dbReference type="ChEBI" id="CHEBI:29105"/>
    </ligand>
</feature>
<keyword evidence="7" id="KW-1185">Reference proteome</keyword>
<gene>
    <name evidence="6" type="ORF">GCM10009640_22570</name>
</gene>
<evidence type="ECO:0000256" key="3">
    <source>
        <dbReference type="PROSITE-ProRule" id="PRU00333"/>
    </source>
</evidence>
<dbReference type="PANTHER" id="PTHR11103:SF18">
    <property type="entry name" value="SLR1189 PROTEIN"/>
    <property type="match status" value="1"/>
</dbReference>
<comment type="cofactor">
    <cofactor evidence="3">
        <name>Zn(2+)</name>
        <dbReference type="ChEBI" id="CHEBI:29105"/>
    </cofactor>
</comment>
<sequence>MSTVERRSMTSGFTTKPSVHHHVVPHRPDWPTPAHPFVTDGGLETDLIFRRGVDLPHFAAYPLLRSERGRALLADYYAAYAAIAARVGAGLLLETATWRANPDWGARLGDDRRSLYDVNVAAVRHVRELRESWDDVADVLVSGAVGPRADAYADVPPIDPDDAQVYHERQLDAFAEAGVDLVTAFTLSDPGEAIGIARAAFFHGLPVAIGFTVETDGRLRGGMPLGDAIRLVEDETDSVHYMLNCAHPQHILRGLDGGAWRERVAAVRYNASTKSHAELDAATELDPGDIDELRRGHEQVRALLPNLAVVGGCCGTDSRHVAALWGDRASA</sequence>
<dbReference type="SUPFAM" id="SSF82282">
    <property type="entry name" value="Homocysteine S-methyltransferase"/>
    <property type="match status" value="1"/>
</dbReference>
<dbReference type="Proteomes" id="UP001501266">
    <property type="component" value="Unassembled WGS sequence"/>
</dbReference>
<dbReference type="InterPro" id="IPR003726">
    <property type="entry name" value="HCY_dom"/>
</dbReference>
<proteinExistence type="predicted"/>
<feature type="domain" description="Hcy-binding" evidence="5">
    <location>
        <begin position="25"/>
        <end position="328"/>
    </location>
</feature>
<dbReference type="PANTHER" id="PTHR11103">
    <property type="entry name" value="SLR1189 PROTEIN"/>
    <property type="match status" value="1"/>
</dbReference>
<evidence type="ECO:0000256" key="4">
    <source>
        <dbReference type="SAM" id="MobiDB-lite"/>
    </source>
</evidence>
<evidence type="ECO:0000313" key="7">
    <source>
        <dbReference type="Proteomes" id="UP001501266"/>
    </source>
</evidence>
<organism evidence="6 7">
    <name type="scientific">Agrococcus citreus</name>
    <dbReference type="NCBI Taxonomy" id="84643"/>
    <lineage>
        <taxon>Bacteria</taxon>
        <taxon>Bacillati</taxon>
        <taxon>Actinomycetota</taxon>
        <taxon>Actinomycetes</taxon>
        <taxon>Micrococcales</taxon>
        <taxon>Microbacteriaceae</taxon>
        <taxon>Agrococcus</taxon>
    </lineage>
</organism>
<accession>A0ABN1YXW8</accession>
<evidence type="ECO:0000259" key="5">
    <source>
        <dbReference type="PROSITE" id="PS50970"/>
    </source>
</evidence>
<keyword evidence="3" id="KW-0479">Metal-binding</keyword>